<dbReference type="Proteomes" id="UP000502421">
    <property type="component" value="Chromosome"/>
</dbReference>
<dbReference type="Pfam" id="PF11751">
    <property type="entry name" value="PorP_SprF"/>
    <property type="match status" value="1"/>
</dbReference>
<name>A0AAE7D8W6_9BACT</name>
<accession>A0AAE7D8W6</accession>
<dbReference type="NCBIfam" id="TIGR03519">
    <property type="entry name" value="T9SS_PorP_fam"/>
    <property type="match status" value="1"/>
</dbReference>
<dbReference type="KEGG" id="coy:HF329_15045"/>
<dbReference type="RefSeq" id="WP_168804880.1">
    <property type="nucleotide sequence ID" value="NZ_CP051205.1"/>
</dbReference>
<proteinExistence type="predicted"/>
<gene>
    <name evidence="1" type="ORF">HF329_15045</name>
</gene>
<dbReference type="AlphaFoldDB" id="A0AAE7D8W6"/>
<evidence type="ECO:0000313" key="1">
    <source>
        <dbReference type="EMBL" id="QJB32568.1"/>
    </source>
</evidence>
<reference evidence="2" key="1">
    <citation type="submission" date="2020-04" db="EMBL/GenBank/DDBJ databases">
        <authorList>
            <person name="Kittiwongwattana C."/>
        </authorList>
    </citation>
    <scope>NUCLEOTIDE SEQUENCE [LARGE SCALE GENOMIC DNA]</scope>
    <source>
        <strain evidence="2">1310</strain>
    </source>
</reference>
<protein>
    <submittedName>
        <fullName evidence="1">Type IX secretion system membrane protein PorP/SprF</fullName>
    </submittedName>
</protein>
<dbReference type="InterPro" id="IPR019861">
    <property type="entry name" value="PorP/SprF_Bacteroidetes"/>
</dbReference>
<dbReference type="EMBL" id="CP051205">
    <property type="protein sequence ID" value="QJB32568.1"/>
    <property type="molecule type" value="Genomic_DNA"/>
</dbReference>
<organism evidence="1 2">
    <name type="scientific">Chitinophaga oryzae</name>
    <dbReference type="NCBI Taxonomy" id="2725414"/>
    <lineage>
        <taxon>Bacteria</taxon>
        <taxon>Pseudomonadati</taxon>
        <taxon>Bacteroidota</taxon>
        <taxon>Chitinophagia</taxon>
        <taxon>Chitinophagales</taxon>
        <taxon>Chitinophagaceae</taxon>
        <taxon>Chitinophaga</taxon>
    </lineage>
</organism>
<sequence length="318" mass="35360">MSNFLSRPLLFVRSFILLLVSLLSGNSLFAQQDAMFTQYMFNPLAINPAYAGSRNVISLTALHRNQWAGLQGAPKTTAFSADIPTWNNKLGLGILAFNDEIGVTKSTGFYGIYTYRIRFSDEGTLAIGLQFGATNYKAALSTVALRDAGDMVYSENINSLLPSFGAGIYYNTDKYYVGLSAPNLVRSFLRKDKFQYYSEVAARKFAHMFLMAGCVFDVNTDIKLKPSFLVKYVKGTPVQADINAQLWLKDVVSVGGSVRSDKSGAMLLEVQCSPQIRIGYSYDISNKALAAYNRGSHEIMLRYEFGFAKDKNISTRYF</sequence>
<evidence type="ECO:0000313" key="2">
    <source>
        <dbReference type="Proteomes" id="UP000502421"/>
    </source>
</evidence>